<evidence type="ECO:0000313" key="12">
    <source>
        <dbReference type="EMBL" id="CAF9914315.1"/>
    </source>
</evidence>
<dbReference type="GO" id="GO:0043529">
    <property type="term" value="C:GET complex"/>
    <property type="evidence" value="ECO:0007669"/>
    <property type="project" value="InterPro"/>
</dbReference>
<gene>
    <name evidence="9 12" type="primary">GET1</name>
    <name evidence="12" type="ORF">IMSHALPRED_001878</name>
</gene>
<evidence type="ECO:0000256" key="3">
    <source>
        <dbReference type="ARBA" id="ARBA00022448"/>
    </source>
</evidence>
<comment type="subcellular location">
    <subcellularLocation>
        <location evidence="1">Endoplasmic reticulum membrane</location>
        <topology evidence="1">Multi-pass membrane protein</topology>
    </subcellularLocation>
</comment>
<dbReference type="GO" id="GO:0071816">
    <property type="term" value="P:tail-anchored membrane protein insertion into ER membrane"/>
    <property type="evidence" value="ECO:0007669"/>
    <property type="project" value="InterPro"/>
</dbReference>
<keyword evidence="8 9" id="KW-0472">Membrane</keyword>
<evidence type="ECO:0000256" key="5">
    <source>
        <dbReference type="ARBA" id="ARBA00022824"/>
    </source>
</evidence>
<dbReference type="PANTHER" id="PTHR42650">
    <property type="entry name" value="TAIL-ANCHORED PROTEIN INSERTION RECEPTOR WRB"/>
    <property type="match status" value="1"/>
</dbReference>
<organism evidence="12 13">
    <name type="scientific">Imshaugia aleurites</name>
    <dbReference type="NCBI Taxonomy" id="172621"/>
    <lineage>
        <taxon>Eukaryota</taxon>
        <taxon>Fungi</taxon>
        <taxon>Dikarya</taxon>
        <taxon>Ascomycota</taxon>
        <taxon>Pezizomycotina</taxon>
        <taxon>Lecanoromycetes</taxon>
        <taxon>OSLEUM clade</taxon>
        <taxon>Lecanoromycetidae</taxon>
        <taxon>Lecanorales</taxon>
        <taxon>Lecanorineae</taxon>
        <taxon>Parmeliaceae</taxon>
        <taxon>Imshaugia</taxon>
    </lineage>
</organism>
<feature type="signal peptide" evidence="11">
    <location>
        <begin position="1"/>
        <end position="20"/>
    </location>
</feature>
<name>A0A8H3IFV9_9LECA</name>
<keyword evidence="11" id="KW-0732">Signal</keyword>
<keyword evidence="5 9" id="KW-0256">Endoplasmic reticulum</keyword>
<evidence type="ECO:0000256" key="4">
    <source>
        <dbReference type="ARBA" id="ARBA00022692"/>
    </source>
</evidence>
<comment type="caution">
    <text evidence="12">The sequence shown here is derived from an EMBL/GenBank/DDBJ whole genome shotgun (WGS) entry which is preliminary data.</text>
</comment>
<keyword evidence="6 9" id="KW-1133">Transmembrane helix</keyword>
<dbReference type="InterPro" id="IPR029012">
    <property type="entry name" value="Helix_hairpin_bin_sf"/>
</dbReference>
<dbReference type="InterPro" id="IPR027538">
    <property type="entry name" value="Get1_fungi"/>
</dbReference>
<feature type="topological domain" description="Lumenal" evidence="9">
    <location>
        <begin position="1"/>
        <end position="4"/>
    </location>
</feature>
<evidence type="ECO:0000256" key="10">
    <source>
        <dbReference type="SAM" id="Phobius"/>
    </source>
</evidence>
<proteinExistence type="inferred from homology"/>
<protein>
    <submittedName>
        <fullName evidence="12">GET complex subunit get1</fullName>
    </submittedName>
</protein>
<feature type="topological domain" description="Cytoplasmic" evidence="9">
    <location>
        <begin position="173"/>
        <end position="210"/>
    </location>
</feature>
<keyword evidence="4 9" id="KW-0812">Transmembrane</keyword>
<evidence type="ECO:0000256" key="2">
    <source>
        <dbReference type="ARBA" id="ARBA00010799"/>
    </source>
</evidence>
<feature type="transmembrane region" description="Helical" evidence="10">
    <location>
        <begin position="160"/>
        <end position="184"/>
    </location>
</feature>
<reference evidence="12" key="1">
    <citation type="submission" date="2021-03" db="EMBL/GenBank/DDBJ databases">
        <authorList>
            <person name="Tagirdzhanova G."/>
        </authorList>
    </citation>
    <scope>NUCLEOTIDE SEQUENCE</scope>
</reference>
<dbReference type="OrthoDB" id="69461at2759"/>
<dbReference type="GO" id="GO:0005789">
    <property type="term" value="C:endoplasmic reticulum membrane"/>
    <property type="evidence" value="ECO:0007669"/>
    <property type="project" value="UniProtKB-SubCell"/>
</dbReference>
<evidence type="ECO:0000256" key="9">
    <source>
        <dbReference type="HAMAP-Rule" id="MF_03113"/>
    </source>
</evidence>
<evidence type="ECO:0000256" key="11">
    <source>
        <dbReference type="SAM" id="SignalP"/>
    </source>
</evidence>
<dbReference type="AlphaFoldDB" id="A0A8H3IFV9"/>
<keyword evidence="13" id="KW-1185">Reference proteome</keyword>
<keyword evidence="7" id="KW-0175">Coiled coil</keyword>
<feature type="chain" id="PRO_5034431858" evidence="11">
    <location>
        <begin position="21"/>
        <end position="210"/>
    </location>
</feature>
<sequence>MPSLLLVVFFLQLSIHLVNTVGAPVINEFLWSLYNRLPTSTSADAKAQVQLRREVIRLKREMNATSSQDEFAKWAKIRRNHDKVLAQYDEKTNNLKSFKSTFDRTVTTLRWVGTNGLRFFLQFWFSKRPLFWIPRGWVPGYVEWLLAFPRAPTGSVSIQMWGIACATIVQLVGAAVVAGMVLVGQQQQGRQKMKMGAGAGGGKGEGKKEL</sequence>
<comment type="caution">
    <text evidence="9">Lacks conserved residue(s) required for the propagation of feature annotation.</text>
</comment>
<dbReference type="Proteomes" id="UP000664534">
    <property type="component" value="Unassembled WGS sequence"/>
</dbReference>
<dbReference type="HAMAP" id="MF_03113">
    <property type="entry name" value="Get1"/>
    <property type="match status" value="1"/>
</dbReference>
<evidence type="ECO:0000256" key="8">
    <source>
        <dbReference type="ARBA" id="ARBA00023136"/>
    </source>
</evidence>
<dbReference type="InterPro" id="IPR028945">
    <property type="entry name" value="Get1"/>
</dbReference>
<evidence type="ECO:0000313" key="13">
    <source>
        <dbReference type="Proteomes" id="UP000664534"/>
    </source>
</evidence>
<dbReference type="Gene3D" id="1.10.287.660">
    <property type="entry name" value="Helix hairpin bin"/>
    <property type="match status" value="1"/>
</dbReference>
<dbReference type="GO" id="GO:0043495">
    <property type="term" value="F:protein-membrane adaptor activity"/>
    <property type="evidence" value="ECO:0007669"/>
    <property type="project" value="TreeGrafter"/>
</dbReference>
<dbReference type="FunFam" id="1.10.287.660:FF:000006">
    <property type="entry name" value="Protein GET1"/>
    <property type="match status" value="1"/>
</dbReference>
<dbReference type="EMBL" id="CAJPDT010000013">
    <property type="protein sequence ID" value="CAF9914315.1"/>
    <property type="molecule type" value="Genomic_DNA"/>
</dbReference>
<accession>A0A8H3IFV9</accession>
<evidence type="ECO:0000256" key="7">
    <source>
        <dbReference type="ARBA" id="ARBA00023054"/>
    </source>
</evidence>
<evidence type="ECO:0000256" key="1">
    <source>
        <dbReference type="ARBA" id="ARBA00004477"/>
    </source>
</evidence>
<dbReference type="Pfam" id="PF04420">
    <property type="entry name" value="CHD5"/>
    <property type="match status" value="1"/>
</dbReference>
<comment type="similarity">
    <text evidence="2 9">Belongs to the WRB/GET1 family.</text>
</comment>
<evidence type="ECO:0000256" key="6">
    <source>
        <dbReference type="ARBA" id="ARBA00022989"/>
    </source>
</evidence>
<keyword evidence="3 9" id="KW-0813">Transport</keyword>
<dbReference type="PANTHER" id="PTHR42650:SF1">
    <property type="entry name" value="GUIDED ENTRY OF TAIL-ANCHORED PROTEINS FACTOR 1"/>
    <property type="match status" value="1"/>
</dbReference>